<dbReference type="RefSeq" id="XP_009219083.1">
    <property type="nucleotide sequence ID" value="XM_009220819.1"/>
</dbReference>
<dbReference type="AlphaFoldDB" id="J3NP35"/>
<reference evidence="3" key="4">
    <citation type="journal article" date="2015" name="G3 (Bethesda)">
        <title>Genome sequences of three phytopathogenic species of the Magnaporthaceae family of fungi.</title>
        <authorList>
            <person name="Okagaki L.H."/>
            <person name="Nunes C.C."/>
            <person name="Sailsbery J."/>
            <person name="Clay B."/>
            <person name="Brown D."/>
            <person name="John T."/>
            <person name="Oh Y."/>
            <person name="Young N."/>
            <person name="Fitzgerald M."/>
            <person name="Haas B.J."/>
            <person name="Zeng Q."/>
            <person name="Young S."/>
            <person name="Adiconis X."/>
            <person name="Fan L."/>
            <person name="Levin J.Z."/>
            <person name="Mitchell T.K."/>
            <person name="Okubara P.A."/>
            <person name="Farman M.L."/>
            <person name="Kohn L.M."/>
            <person name="Birren B."/>
            <person name="Ma L.-J."/>
            <person name="Dean R.A."/>
        </authorList>
    </citation>
    <scope>NUCLEOTIDE SEQUENCE</scope>
    <source>
        <strain evidence="3">R3-111a-1</strain>
    </source>
</reference>
<dbReference type="Proteomes" id="UP000006039">
    <property type="component" value="Unassembled WGS sequence"/>
</dbReference>
<keyword evidence="4" id="KW-1185">Reference proteome</keyword>
<feature type="region of interest" description="Disordered" evidence="1">
    <location>
        <begin position="35"/>
        <end position="167"/>
    </location>
</feature>
<dbReference type="GeneID" id="20343499"/>
<reference evidence="2" key="3">
    <citation type="submission" date="2010-09" db="EMBL/GenBank/DDBJ databases">
        <title>Annotation of Gaeumannomyces graminis var. tritici R3-111a-1.</title>
        <authorList>
            <consortium name="The Broad Institute Genome Sequencing Platform"/>
            <person name="Ma L.-J."/>
            <person name="Dead R."/>
            <person name="Young S.K."/>
            <person name="Zeng Q."/>
            <person name="Gargeya S."/>
            <person name="Fitzgerald M."/>
            <person name="Haas B."/>
            <person name="Abouelleil A."/>
            <person name="Alvarado L."/>
            <person name="Arachchi H.M."/>
            <person name="Berlin A."/>
            <person name="Brown A."/>
            <person name="Chapman S.B."/>
            <person name="Chen Z."/>
            <person name="Dunbar C."/>
            <person name="Freedman E."/>
            <person name="Gearin G."/>
            <person name="Gellesch M."/>
            <person name="Goldberg J."/>
            <person name="Griggs A."/>
            <person name="Gujja S."/>
            <person name="Heiman D."/>
            <person name="Howarth C."/>
            <person name="Larson L."/>
            <person name="Lui A."/>
            <person name="MacDonald P.J.P."/>
            <person name="Mehta T."/>
            <person name="Montmayeur A."/>
            <person name="Murphy C."/>
            <person name="Neiman D."/>
            <person name="Pearson M."/>
            <person name="Priest M."/>
            <person name="Roberts A."/>
            <person name="Saif S."/>
            <person name="Shea T."/>
            <person name="Shenoy N."/>
            <person name="Sisk P."/>
            <person name="Stolte C."/>
            <person name="Sykes S."/>
            <person name="Yandava C."/>
            <person name="Wortman J."/>
            <person name="Nusbaum C."/>
            <person name="Birren B."/>
        </authorList>
    </citation>
    <scope>NUCLEOTIDE SEQUENCE</scope>
    <source>
        <strain evidence="2">R3-111a-1</strain>
    </source>
</reference>
<protein>
    <submittedName>
        <fullName evidence="2 3">Uncharacterized protein</fullName>
    </submittedName>
</protein>
<sequence>MASMRPVIEGRWICCYDVTTVSNFCAGTVLQDVDSQSRPVATGQPHSGVLRRRAKEQRGRGTKRNAQPREGAWKQSRGRGTQPTRKVRAGQSVDVAGSGVPIRACQRCRAWRPRRRQESQNENGGRPMREIKPRSGPGERVKRGERAREELERSQRGAREEAGEEPA</sequence>
<evidence type="ECO:0000313" key="4">
    <source>
        <dbReference type="Proteomes" id="UP000006039"/>
    </source>
</evidence>
<reference evidence="4" key="1">
    <citation type="submission" date="2010-07" db="EMBL/GenBank/DDBJ databases">
        <title>The genome sequence of Gaeumannomyces graminis var. tritici strain R3-111a-1.</title>
        <authorList>
            <consortium name="The Broad Institute Genome Sequencing Platform"/>
            <person name="Ma L.-J."/>
            <person name="Dead R."/>
            <person name="Young S."/>
            <person name="Zeng Q."/>
            <person name="Koehrsen M."/>
            <person name="Alvarado L."/>
            <person name="Berlin A."/>
            <person name="Chapman S.B."/>
            <person name="Chen Z."/>
            <person name="Freedman E."/>
            <person name="Gellesch M."/>
            <person name="Goldberg J."/>
            <person name="Griggs A."/>
            <person name="Gujja S."/>
            <person name="Heilman E.R."/>
            <person name="Heiman D."/>
            <person name="Hepburn T."/>
            <person name="Howarth C."/>
            <person name="Jen D."/>
            <person name="Larson L."/>
            <person name="Mehta T."/>
            <person name="Neiman D."/>
            <person name="Pearson M."/>
            <person name="Roberts A."/>
            <person name="Saif S."/>
            <person name="Shea T."/>
            <person name="Shenoy N."/>
            <person name="Sisk P."/>
            <person name="Stolte C."/>
            <person name="Sykes S."/>
            <person name="Walk T."/>
            <person name="White J."/>
            <person name="Yandava C."/>
            <person name="Haas B."/>
            <person name="Nusbaum C."/>
            <person name="Birren B."/>
        </authorList>
    </citation>
    <scope>NUCLEOTIDE SEQUENCE [LARGE SCALE GENOMIC DNA]</scope>
    <source>
        <strain evidence="4">R3-111a-1</strain>
    </source>
</reference>
<evidence type="ECO:0000256" key="1">
    <source>
        <dbReference type="SAM" id="MobiDB-lite"/>
    </source>
</evidence>
<name>J3NP35_GAET3</name>
<accession>J3NP35</accession>
<dbReference type="EMBL" id="GL385396">
    <property type="protein sequence ID" value="EJT77938.1"/>
    <property type="molecule type" value="Genomic_DNA"/>
</dbReference>
<gene>
    <name evidence="3" type="primary">20343499</name>
    <name evidence="2" type="ORF">GGTG_03041</name>
</gene>
<feature type="compositionally biased region" description="Basic residues" evidence="1">
    <location>
        <begin position="49"/>
        <end position="63"/>
    </location>
</feature>
<dbReference type="VEuPathDB" id="FungiDB:GGTG_03041"/>
<organism evidence="2">
    <name type="scientific">Gaeumannomyces tritici (strain R3-111a-1)</name>
    <name type="common">Wheat and barley take-all root rot fungus</name>
    <name type="synonym">Gaeumannomyces graminis var. tritici</name>
    <dbReference type="NCBI Taxonomy" id="644352"/>
    <lineage>
        <taxon>Eukaryota</taxon>
        <taxon>Fungi</taxon>
        <taxon>Dikarya</taxon>
        <taxon>Ascomycota</taxon>
        <taxon>Pezizomycotina</taxon>
        <taxon>Sordariomycetes</taxon>
        <taxon>Sordariomycetidae</taxon>
        <taxon>Magnaporthales</taxon>
        <taxon>Magnaporthaceae</taxon>
        <taxon>Gaeumannomyces</taxon>
    </lineage>
</organism>
<reference evidence="3" key="5">
    <citation type="submission" date="2018-04" db="UniProtKB">
        <authorList>
            <consortium name="EnsemblFungi"/>
        </authorList>
    </citation>
    <scope>IDENTIFICATION</scope>
    <source>
        <strain evidence="3">R3-111a-1</strain>
    </source>
</reference>
<reference evidence="2" key="2">
    <citation type="submission" date="2010-07" db="EMBL/GenBank/DDBJ databases">
        <authorList>
            <consortium name="The Broad Institute Genome Sequencing Platform"/>
            <consortium name="Broad Institute Genome Sequencing Center for Infectious Disease"/>
            <person name="Ma L.-J."/>
            <person name="Dead R."/>
            <person name="Young S."/>
            <person name="Zeng Q."/>
            <person name="Koehrsen M."/>
            <person name="Alvarado L."/>
            <person name="Berlin A."/>
            <person name="Chapman S.B."/>
            <person name="Chen Z."/>
            <person name="Freedman E."/>
            <person name="Gellesch M."/>
            <person name="Goldberg J."/>
            <person name="Griggs A."/>
            <person name="Gujja S."/>
            <person name="Heilman E.R."/>
            <person name="Heiman D."/>
            <person name="Hepburn T."/>
            <person name="Howarth C."/>
            <person name="Jen D."/>
            <person name="Larson L."/>
            <person name="Mehta T."/>
            <person name="Neiman D."/>
            <person name="Pearson M."/>
            <person name="Roberts A."/>
            <person name="Saif S."/>
            <person name="Shea T."/>
            <person name="Shenoy N."/>
            <person name="Sisk P."/>
            <person name="Stolte C."/>
            <person name="Sykes S."/>
            <person name="Walk T."/>
            <person name="White J."/>
            <person name="Yandava C."/>
            <person name="Haas B."/>
            <person name="Nusbaum C."/>
            <person name="Birren B."/>
        </authorList>
    </citation>
    <scope>NUCLEOTIDE SEQUENCE</scope>
    <source>
        <strain evidence="2">R3-111a-1</strain>
    </source>
</reference>
<dbReference type="HOGENOM" id="CLU_1594638_0_0_1"/>
<proteinExistence type="predicted"/>
<evidence type="ECO:0000313" key="2">
    <source>
        <dbReference type="EMBL" id="EJT77938.1"/>
    </source>
</evidence>
<dbReference type="EnsemblFungi" id="EJT77938">
    <property type="protein sequence ID" value="EJT77938"/>
    <property type="gene ID" value="GGTG_03041"/>
</dbReference>
<evidence type="ECO:0000313" key="3">
    <source>
        <dbReference type="EnsemblFungi" id="EJT77938"/>
    </source>
</evidence>
<feature type="compositionally biased region" description="Basic and acidic residues" evidence="1">
    <location>
        <begin position="127"/>
        <end position="161"/>
    </location>
</feature>